<evidence type="ECO:0000256" key="4">
    <source>
        <dbReference type="ARBA" id="ARBA00022723"/>
    </source>
</evidence>
<evidence type="ECO:0000256" key="9">
    <source>
        <dbReference type="PROSITE-ProRule" id="PRU00146"/>
    </source>
</evidence>
<name>A0A8H7RL02_9FUNG</name>
<dbReference type="PROSITE" id="PS50016">
    <property type="entry name" value="ZF_PHD_2"/>
    <property type="match status" value="1"/>
</dbReference>
<comment type="similarity">
    <text evidence="2">Belongs to the NXF family.</text>
</comment>
<feature type="region of interest" description="Disordered" evidence="10">
    <location>
        <begin position="961"/>
        <end position="982"/>
    </location>
</feature>
<dbReference type="SUPFAM" id="SSF52058">
    <property type="entry name" value="L domain-like"/>
    <property type="match status" value="1"/>
</dbReference>
<keyword evidence="8" id="KW-0539">Nucleus</keyword>
<keyword evidence="14" id="KW-1185">Reference proteome</keyword>
<dbReference type="PROSITE" id="PS51450">
    <property type="entry name" value="LRR"/>
    <property type="match status" value="1"/>
</dbReference>
<comment type="subcellular location">
    <subcellularLocation>
        <location evidence="1">Nucleus</location>
    </subcellularLocation>
</comment>
<comment type="caution">
    <text evidence="13">The sequence shown here is derived from an EMBL/GenBank/DDBJ whole genome shotgun (WGS) entry which is preliminary data.</text>
</comment>
<keyword evidence="3" id="KW-0813">Transport</keyword>
<dbReference type="InterPro" id="IPR030217">
    <property type="entry name" value="NXF_fam"/>
</dbReference>
<dbReference type="Pfam" id="PF18444">
    <property type="entry name" value="RRM_9"/>
    <property type="match status" value="1"/>
</dbReference>
<accession>A0A8H7RL02</accession>
<dbReference type="InterPro" id="IPR032675">
    <property type="entry name" value="LRR_dom_sf"/>
</dbReference>
<evidence type="ECO:0000256" key="5">
    <source>
        <dbReference type="ARBA" id="ARBA00022771"/>
    </source>
</evidence>
<evidence type="ECO:0000256" key="8">
    <source>
        <dbReference type="ARBA" id="ARBA00023242"/>
    </source>
</evidence>
<gene>
    <name evidence="13" type="ORF">INT47_008687</name>
</gene>
<dbReference type="GO" id="GO:0016973">
    <property type="term" value="P:poly(A)+ mRNA export from nucleus"/>
    <property type="evidence" value="ECO:0007669"/>
    <property type="project" value="TreeGrafter"/>
</dbReference>
<dbReference type="SUPFAM" id="SSF57903">
    <property type="entry name" value="FYVE/PHD zinc finger"/>
    <property type="match status" value="1"/>
</dbReference>
<dbReference type="Gene3D" id="3.80.10.10">
    <property type="entry name" value="Ribonuclease Inhibitor"/>
    <property type="match status" value="1"/>
</dbReference>
<evidence type="ECO:0000256" key="2">
    <source>
        <dbReference type="ARBA" id="ARBA00009285"/>
    </source>
</evidence>
<keyword evidence="4" id="KW-0479">Metal-binding</keyword>
<dbReference type="PANTHER" id="PTHR10662:SF22">
    <property type="entry name" value="NUCLEAR RNA EXPORT FACTOR 1"/>
    <property type="match status" value="1"/>
</dbReference>
<feature type="compositionally biased region" description="Gly residues" evidence="10">
    <location>
        <begin position="245"/>
        <end position="256"/>
    </location>
</feature>
<evidence type="ECO:0000256" key="10">
    <source>
        <dbReference type="SAM" id="MobiDB-lite"/>
    </source>
</evidence>
<evidence type="ECO:0008006" key="15">
    <source>
        <dbReference type="Google" id="ProtNLM"/>
    </source>
</evidence>
<protein>
    <recommendedName>
        <fullName evidence="15">PHD-type domain-containing protein</fullName>
    </recommendedName>
</protein>
<feature type="domain" description="PHD-type" evidence="11">
    <location>
        <begin position="879"/>
        <end position="932"/>
    </location>
</feature>
<dbReference type="Pfam" id="PF00628">
    <property type="entry name" value="PHD"/>
    <property type="match status" value="1"/>
</dbReference>
<dbReference type="PROSITE" id="PS50177">
    <property type="entry name" value="NTF2_DOMAIN"/>
    <property type="match status" value="1"/>
</dbReference>
<dbReference type="InterPro" id="IPR001965">
    <property type="entry name" value="Znf_PHD"/>
</dbReference>
<feature type="compositionally biased region" description="Low complexity" evidence="10">
    <location>
        <begin position="235"/>
        <end position="244"/>
    </location>
</feature>
<dbReference type="SUPFAM" id="SSF54427">
    <property type="entry name" value="NTF2-like"/>
    <property type="match status" value="1"/>
</dbReference>
<keyword evidence="5 9" id="KW-0863">Zinc-finger</keyword>
<dbReference type="InterPro" id="IPR032710">
    <property type="entry name" value="NTF2-like_dom_sf"/>
</dbReference>
<dbReference type="GO" id="GO:0005634">
    <property type="term" value="C:nucleus"/>
    <property type="evidence" value="ECO:0007669"/>
    <property type="project" value="UniProtKB-SubCell"/>
</dbReference>
<dbReference type="GO" id="GO:0003723">
    <property type="term" value="F:RNA binding"/>
    <property type="evidence" value="ECO:0007669"/>
    <property type="project" value="TreeGrafter"/>
</dbReference>
<feature type="compositionally biased region" description="Low complexity" evidence="10">
    <location>
        <begin position="35"/>
        <end position="51"/>
    </location>
</feature>
<feature type="compositionally biased region" description="Basic and acidic residues" evidence="10">
    <location>
        <begin position="80"/>
        <end position="96"/>
    </location>
</feature>
<dbReference type="Gene3D" id="3.30.40.10">
    <property type="entry name" value="Zinc/RING finger domain, C3HC4 (zinc finger)"/>
    <property type="match status" value="1"/>
</dbReference>
<keyword evidence="7" id="KW-0862">Zinc</keyword>
<dbReference type="AlphaFoldDB" id="A0A8H7RL02"/>
<feature type="region of interest" description="Disordered" evidence="10">
    <location>
        <begin position="214"/>
        <end position="256"/>
    </location>
</feature>
<dbReference type="Pfam" id="PF22602">
    <property type="entry name" value="NXF_NTF2"/>
    <property type="match status" value="1"/>
</dbReference>
<sequence length="982" mass="109809">MDNNNWRGRGRGRGGNRGGGGGGGNRNYDNDYDNDYSSNNNNRNAYNDGGSISITSRLGPTNSPINERIVHKQPPQHNDYNNRSDRNDRSSYDDQQQRGGRAFSSNNYRGRGGRGRGGANNAPPRFTREFVDEDIDMKPDATASNVVTVTGYPAGSEEKVLGFLTRKSKAAWEPLNIQYEQKSMQITVIDEQIADSLCRMNNFNFGNAVLTITKGGDGMSRDNGQTGGRGGRGGSNNYNNNPRGSTGGSGSGGGGGGRSAVLAEFLQERWNAEAGFLDMDGLPPTSHNIGVVISRLLNEAQHLFGDSVKTISFARNKLWSVGPLNKAAELFPNLQNLSIADNDIAEFRSLDKLNNKFNALQELMLSGNPIQVNNDIQTYQREVLKRFPTIRFLDVQPVNGTGGSIPQTSVEFPVPVRPNFFDQDSSSLAAQDLLSKYFPLFDTNRTGLLDLYDTQAIFSVVFSNGTYQQQNVWGSSQLNPAQRMAFGNENIVKRLLSLPTTVHDLSRADNFVLDAWQTAGSQAHPVVLFLSVHGEFVESPVGTPLSFDRTFLVAPSTPGSRAHSSGWGYVILSDSFIVRNYSSRILLQLHTLPPKEIPDFVNILAAGLQKYGSTGNINAFLDYCSTLAQDTPWLWEYYEINNDTDWNLANLKKPQELVGLRFLLASETARQGVQLTRLGRKEVLDPKCFRYFQGRILPVDQLLYDTLDYLKCEQSDSNKLVEQFIELRLEQYTRDKFQFQQESEELDNTNYHLMGALMARYDSSATDGSAPDCWCLYLRDYVDSDGSAWRIIYTDNDHTITSDQALSDIRGMPYESTQPSEFSKEYRPIYLFYVNQDIMTSSSSPEKEAHITLDDYTFDEEYEFTEEKPVEEDEDDGEDEMCMHCGLGDTEGNDIFFCESCNRGVHQLCEIPPIQPFEKNVDPWYCRTCCAKMSIPLPQPPPLTAEALLSILQASIQSASIPVKRKREDGDNIEDMDKIKEL</sequence>
<dbReference type="PANTHER" id="PTHR10662">
    <property type="entry name" value="NUCLEAR RNA EXPORT FACTOR"/>
    <property type="match status" value="1"/>
</dbReference>
<dbReference type="InterPro" id="IPR018222">
    <property type="entry name" value="Nuclear_transport_factor_2_euk"/>
</dbReference>
<proteinExistence type="inferred from homology"/>
<reference evidence="13" key="1">
    <citation type="submission" date="2020-12" db="EMBL/GenBank/DDBJ databases">
        <title>Metabolic potential, ecology and presence of endohyphal bacteria is reflected in genomic diversity of Mucoromycotina.</title>
        <authorList>
            <person name="Muszewska A."/>
            <person name="Okrasinska A."/>
            <person name="Steczkiewicz K."/>
            <person name="Drgas O."/>
            <person name="Orlowska M."/>
            <person name="Perlinska-Lenart U."/>
            <person name="Aleksandrzak-Piekarczyk T."/>
            <person name="Szatraj K."/>
            <person name="Zielenkiewicz U."/>
            <person name="Pilsyk S."/>
            <person name="Malc E."/>
            <person name="Mieczkowski P."/>
            <person name="Kruszewska J.S."/>
            <person name="Biernat P."/>
            <person name="Pawlowska J."/>
        </authorList>
    </citation>
    <scope>NUCLEOTIDE SEQUENCE</scope>
    <source>
        <strain evidence="13">WA0000017839</strain>
    </source>
</reference>
<organism evidence="13 14">
    <name type="scientific">Mucor saturninus</name>
    <dbReference type="NCBI Taxonomy" id="64648"/>
    <lineage>
        <taxon>Eukaryota</taxon>
        <taxon>Fungi</taxon>
        <taxon>Fungi incertae sedis</taxon>
        <taxon>Mucoromycota</taxon>
        <taxon>Mucoromycotina</taxon>
        <taxon>Mucoromycetes</taxon>
        <taxon>Mucorales</taxon>
        <taxon>Mucorineae</taxon>
        <taxon>Mucoraceae</taxon>
        <taxon>Mucor</taxon>
    </lineage>
</organism>
<dbReference type="EMBL" id="JAEPRD010000008">
    <property type="protein sequence ID" value="KAG2211591.1"/>
    <property type="molecule type" value="Genomic_DNA"/>
</dbReference>
<evidence type="ECO:0000256" key="7">
    <source>
        <dbReference type="ARBA" id="ARBA00022833"/>
    </source>
</evidence>
<feature type="compositionally biased region" description="Polar residues" evidence="10">
    <location>
        <begin position="52"/>
        <end position="65"/>
    </location>
</feature>
<dbReference type="InterPro" id="IPR011011">
    <property type="entry name" value="Znf_FYVE_PHD"/>
</dbReference>
<feature type="domain" description="NTF2" evidence="12">
    <location>
        <begin position="429"/>
        <end position="578"/>
    </location>
</feature>
<dbReference type="InterPro" id="IPR002075">
    <property type="entry name" value="NTF2_dom"/>
</dbReference>
<dbReference type="GO" id="GO:0008270">
    <property type="term" value="F:zinc ion binding"/>
    <property type="evidence" value="ECO:0007669"/>
    <property type="project" value="UniProtKB-KW"/>
</dbReference>
<feature type="compositionally biased region" description="Gly residues" evidence="10">
    <location>
        <begin position="15"/>
        <end position="25"/>
    </location>
</feature>
<evidence type="ECO:0000313" key="13">
    <source>
        <dbReference type="EMBL" id="KAG2211591.1"/>
    </source>
</evidence>
<feature type="compositionally biased region" description="Basic and acidic residues" evidence="10">
    <location>
        <begin position="966"/>
        <end position="982"/>
    </location>
</feature>
<dbReference type="OrthoDB" id="25872at2759"/>
<dbReference type="InterPro" id="IPR019787">
    <property type="entry name" value="Znf_PHD-finger"/>
</dbReference>
<keyword evidence="6" id="KW-0509">mRNA transport</keyword>
<dbReference type="InterPro" id="IPR013083">
    <property type="entry name" value="Znf_RING/FYVE/PHD"/>
</dbReference>
<dbReference type="InterPro" id="IPR040736">
    <property type="entry name" value="Mex67_RRM"/>
</dbReference>
<feature type="compositionally biased region" description="Gly residues" evidence="10">
    <location>
        <begin position="225"/>
        <end position="234"/>
    </location>
</feature>
<evidence type="ECO:0000313" key="14">
    <source>
        <dbReference type="Proteomes" id="UP000603453"/>
    </source>
</evidence>
<evidence type="ECO:0000259" key="12">
    <source>
        <dbReference type="PROSITE" id="PS50177"/>
    </source>
</evidence>
<dbReference type="InterPro" id="IPR001611">
    <property type="entry name" value="Leu-rich_rpt"/>
</dbReference>
<dbReference type="SMART" id="SM00249">
    <property type="entry name" value="PHD"/>
    <property type="match status" value="1"/>
</dbReference>
<evidence type="ECO:0000259" key="11">
    <source>
        <dbReference type="PROSITE" id="PS50016"/>
    </source>
</evidence>
<evidence type="ECO:0000256" key="1">
    <source>
        <dbReference type="ARBA" id="ARBA00004123"/>
    </source>
</evidence>
<dbReference type="Proteomes" id="UP000603453">
    <property type="component" value="Unassembled WGS sequence"/>
</dbReference>
<feature type="region of interest" description="Disordered" evidence="10">
    <location>
        <begin position="1"/>
        <end position="125"/>
    </location>
</feature>
<evidence type="ECO:0000256" key="3">
    <source>
        <dbReference type="ARBA" id="ARBA00022448"/>
    </source>
</evidence>
<dbReference type="Gene3D" id="3.10.450.50">
    <property type="match status" value="1"/>
</dbReference>
<evidence type="ECO:0000256" key="6">
    <source>
        <dbReference type="ARBA" id="ARBA00022816"/>
    </source>
</evidence>